<protein>
    <submittedName>
        <fullName evidence="1">Uncharacterized protein</fullName>
    </submittedName>
</protein>
<dbReference type="AlphaFoldDB" id="R4ILG3"/>
<keyword evidence="1" id="KW-0614">Plasmid</keyword>
<geneLocation type="plasmid" evidence="1">
    <name>pSinA</name>
</geneLocation>
<evidence type="ECO:0000313" key="1">
    <source>
        <dbReference type="EMBL" id="AFR74921.1"/>
    </source>
</evidence>
<reference evidence="1" key="1">
    <citation type="journal article" date="2013" name="J. Biotechnol.">
        <title>Structural and functional genomics of plasmid pSinA of Sinorhizobium sp. M14 encoding genes for the arsenite oxidation and arsenic resistance.</title>
        <authorList>
            <person name="Drewniak L."/>
            <person name="Dziewit L."/>
            <person name="Ciezkowska M."/>
            <person name="Gawor J."/>
            <person name="Gromadka R."/>
            <person name="Sklodowska A."/>
        </authorList>
    </citation>
    <scope>NUCLEOTIDE SEQUENCE</scope>
    <source>
        <strain evidence="1">M14</strain>
        <plasmid evidence="1">pSinA</plasmid>
    </source>
</reference>
<sequence>MHRVVVENDREVACGRTGGHHGLQRSTIKKLNTIIAAERGALDVKPVFICVWVALFGVDHERPDTLGQLAVRHQIDAVISDKSEAWLFTFAGQEPVM</sequence>
<dbReference type="EMBL" id="JF809815">
    <property type="protein sequence ID" value="AFR74921.1"/>
    <property type="molecule type" value="Genomic_DNA"/>
</dbReference>
<organism evidence="1">
    <name type="scientific">Sinorhizobium sp. M14</name>
    <dbReference type="NCBI Taxonomy" id="430451"/>
    <lineage>
        <taxon>Bacteria</taxon>
        <taxon>Pseudomonadati</taxon>
        <taxon>Pseudomonadota</taxon>
        <taxon>Alphaproteobacteria</taxon>
        <taxon>Hyphomicrobiales</taxon>
        <taxon>Rhizobiaceae</taxon>
        <taxon>Sinorhizobium/Ensifer group</taxon>
        <taxon>Sinorhizobium</taxon>
    </lineage>
</organism>
<name>R4ILG3_9HYPH</name>
<accession>R4ILG3</accession>
<proteinExistence type="predicted"/>